<name>A0A251RYJ8_HELAN</name>
<protein>
    <submittedName>
        <fullName evidence="2">Uncharacterized protein</fullName>
    </submittedName>
</protein>
<organism evidence="2 3">
    <name type="scientific">Helianthus annuus</name>
    <name type="common">Common sunflower</name>
    <dbReference type="NCBI Taxonomy" id="4232"/>
    <lineage>
        <taxon>Eukaryota</taxon>
        <taxon>Viridiplantae</taxon>
        <taxon>Streptophyta</taxon>
        <taxon>Embryophyta</taxon>
        <taxon>Tracheophyta</taxon>
        <taxon>Spermatophyta</taxon>
        <taxon>Magnoliopsida</taxon>
        <taxon>eudicotyledons</taxon>
        <taxon>Gunneridae</taxon>
        <taxon>Pentapetalae</taxon>
        <taxon>asterids</taxon>
        <taxon>campanulids</taxon>
        <taxon>Asterales</taxon>
        <taxon>Asteraceae</taxon>
        <taxon>Asteroideae</taxon>
        <taxon>Heliantheae alliance</taxon>
        <taxon>Heliantheae</taxon>
        <taxon>Helianthus</taxon>
    </lineage>
</organism>
<keyword evidence="1" id="KW-0812">Transmembrane</keyword>
<reference evidence="3" key="1">
    <citation type="journal article" date="2017" name="Nature">
        <title>The sunflower genome provides insights into oil metabolism, flowering and Asterid evolution.</title>
        <authorList>
            <person name="Badouin H."/>
            <person name="Gouzy J."/>
            <person name="Grassa C.J."/>
            <person name="Murat F."/>
            <person name="Staton S.E."/>
            <person name="Cottret L."/>
            <person name="Lelandais-Briere C."/>
            <person name="Owens G.L."/>
            <person name="Carrere S."/>
            <person name="Mayjonade B."/>
            <person name="Legrand L."/>
            <person name="Gill N."/>
            <person name="Kane N.C."/>
            <person name="Bowers J.E."/>
            <person name="Hubner S."/>
            <person name="Bellec A."/>
            <person name="Berard A."/>
            <person name="Berges H."/>
            <person name="Blanchet N."/>
            <person name="Boniface M.C."/>
            <person name="Brunel D."/>
            <person name="Catrice O."/>
            <person name="Chaidir N."/>
            <person name="Claudel C."/>
            <person name="Donnadieu C."/>
            <person name="Faraut T."/>
            <person name="Fievet G."/>
            <person name="Helmstetter N."/>
            <person name="King M."/>
            <person name="Knapp S.J."/>
            <person name="Lai Z."/>
            <person name="Le Paslier M.C."/>
            <person name="Lippi Y."/>
            <person name="Lorenzon L."/>
            <person name="Mandel J.R."/>
            <person name="Marage G."/>
            <person name="Marchand G."/>
            <person name="Marquand E."/>
            <person name="Bret-Mestries E."/>
            <person name="Morien E."/>
            <person name="Nambeesan S."/>
            <person name="Nguyen T."/>
            <person name="Pegot-Espagnet P."/>
            <person name="Pouilly N."/>
            <person name="Raftis F."/>
            <person name="Sallet E."/>
            <person name="Schiex T."/>
            <person name="Thomas J."/>
            <person name="Vandecasteele C."/>
            <person name="Vares D."/>
            <person name="Vear F."/>
            <person name="Vautrin S."/>
            <person name="Crespi M."/>
            <person name="Mangin B."/>
            <person name="Burke J.M."/>
            <person name="Salse J."/>
            <person name="Munos S."/>
            <person name="Vincourt P."/>
            <person name="Rieseberg L.H."/>
            <person name="Langlade N.B."/>
        </authorList>
    </citation>
    <scope>NUCLEOTIDE SEQUENCE [LARGE SCALE GENOMIC DNA]</scope>
    <source>
        <strain evidence="3">cv. SF193</strain>
    </source>
</reference>
<evidence type="ECO:0000256" key="1">
    <source>
        <dbReference type="SAM" id="Phobius"/>
    </source>
</evidence>
<keyword evidence="1" id="KW-0472">Membrane</keyword>
<accession>A0A251RYJ8</accession>
<evidence type="ECO:0000313" key="2">
    <source>
        <dbReference type="EMBL" id="OTF91312.1"/>
    </source>
</evidence>
<feature type="transmembrane region" description="Helical" evidence="1">
    <location>
        <begin position="42"/>
        <end position="62"/>
    </location>
</feature>
<dbReference type="EMBL" id="CM007905">
    <property type="protein sequence ID" value="OTF91312.1"/>
    <property type="molecule type" value="Genomic_DNA"/>
</dbReference>
<dbReference type="InParanoid" id="A0A251RYJ8"/>
<keyword evidence="3" id="KW-1185">Reference proteome</keyword>
<dbReference type="AlphaFoldDB" id="A0A251RYJ8"/>
<keyword evidence="1" id="KW-1133">Transmembrane helix</keyword>
<evidence type="ECO:0000313" key="3">
    <source>
        <dbReference type="Proteomes" id="UP000215914"/>
    </source>
</evidence>
<proteinExistence type="predicted"/>
<sequence>MGRPCVLETQQRYRDYEHTNFVRRTILKTAFSFIINKLKTKLQTGCITLCSILYVSISIYILRTLHDKVFYAQEY</sequence>
<dbReference type="Proteomes" id="UP000215914">
    <property type="component" value="Chromosome 16"/>
</dbReference>
<gene>
    <name evidence="2" type="ORF">HannXRQ_Chr16g0509361</name>
</gene>